<dbReference type="Gene3D" id="3.30.450.40">
    <property type="match status" value="2"/>
</dbReference>
<organism evidence="6 7">
    <name type="scientific">Actinocatenispora rupis</name>
    <dbReference type="NCBI Taxonomy" id="519421"/>
    <lineage>
        <taxon>Bacteria</taxon>
        <taxon>Bacillati</taxon>
        <taxon>Actinomycetota</taxon>
        <taxon>Actinomycetes</taxon>
        <taxon>Micromonosporales</taxon>
        <taxon>Micromonosporaceae</taxon>
        <taxon>Actinocatenispora</taxon>
    </lineage>
</organism>
<evidence type="ECO:0000313" key="6">
    <source>
        <dbReference type="EMBL" id="GID15588.1"/>
    </source>
</evidence>
<accession>A0A8J3JIH3</accession>
<dbReference type="GO" id="GO:0000155">
    <property type="term" value="F:phosphorelay sensor kinase activity"/>
    <property type="evidence" value="ECO:0007669"/>
    <property type="project" value="InterPro"/>
</dbReference>
<dbReference type="InterPro" id="IPR003594">
    <property type="entry name" value="HATPase_dom"/>
</dbReference>
<dbReference type="Gene3D" id="3.30.565.10">
    <property type="entry name" value="Histidine kinase-like ATPase, C-terminal domain"/>
    <property type="match status" value="1"/>
</dbReference>
<dbReference type="Pfam" id="PF02518">
    <property type="entry name" value="HATPase_c"/>
    <property type="match status" value="1"/>
</dbReference>
<dbReference type="SUPFAM" id="SSF55781">
    <property type="entry name" value="GAF domain-like"/>
    <property type="match status" value="2"/>
</dbReference>
<dbReference type="SUPFAM" id="SSF55874">
    <property type="entry name" value="ATPase domain of HSP90 chaperone/DNA topoisomerase II/histidine kinase"/>
    <property type="match status" value="1"/>
</dbReference>
<feature type="region of interest" description="Disordered" evidence="4">
    <location>
        <begin position="502"/>
        <end position="525"/>
    </location>
</feature>
<evidence type="ECO:0000259" key="5">
    <source>
        <dbReference type="SMART" id="SM00065"/>
    </source>
</evidence>
<protein>
    <submittedName>
        <fullName evidence="6">Histidine kinase</fullName>
    </submittedName>
</protein>
<evidence type="ECO:0000256" key="4">
    <source>
        <dbReference type="SAM" id="MobiDB-lite"/>
    </source>
</evidence>
<dbReference type="GO" id="GO:0016020">
    <property type="term" value="C:membrane"/>
    <property type="evidence" value="ECO:0007669"/>
    <property type="project" value="InterPro"/>
</dbReference>
<name>A0A8J3JIH3_9ACTN</name>
<dbReference type="InterPro" id="IPR011712">
    <property type="entry name" value="Sig_transdc_His_kin_sub3_dim/P"/>
</dbReference>
<keyword evidence="3" id="KW-0902">Two-component regulatory system</keyword>
<dbReference type="InterPro" id="IPR029016">
    <property type="entry name" value="GAF-like_dom_sf"/>
</dbReference>
<dbReference type="PANTHER" id="PTHR24421">
    <property type="entry name" value="NITRATE/NITRITE SENSOR PROTEIN NARX-RELATED"/>
    <property type="match status" value="1"/>
</dbReference>
<dbReference type="RefSeq" id="WP_203663960.1">
    <property type="nucleotide sequence ID" value="NZ_BAAAZM010000023.1"/>
</dbReference>
<dbReference type="Proteomes" id="UP000612808">
    <property type="component" value="Unassembled WGS sequence"/>
</dbReference>
<dbReference type="Gene3D" id="1.20.5.1930">
    <property type="match status" value="1"/>
</dbReference>
<sequence length="525" mass="54581">MTAPGLPDSLRRIVRAARALTGAGRCVLGTTDPAALVYDPDCGDAGGDADDGEPVPDDVVVRLVAADRPLRLSDLTDLSPGDPRTAPARSLLGVPVPGADGALGGLYVVDAPGTDFTATDLDVLSALAAAAGVAVAGARTDRRERWVTASQQVTAALLDDLDQDGTLHLIAEAARQVAGGSVAGIARPYDGGRRLVFEVVAGAGDDVDQLTGLSVPPEGTATGVAFTTGEPITVRRYGEKVIAQQAGTPRALPGLLHRLDSAVAVPLTVRGSTLGVLLVARIGDATPFGAHEVGFVRAFAAQAALAVEFGRAAEQRQRLAVFEDRDRIARDLHDLVIQRLFALGLGIEGISHLSPDPAVRERLEQAVHELDRTIRDVRTSIFTLREPAEASGGVRSELLRQVLDTAPMLGFEPRTSFDGPLDSVVRGPVRADLLATVREALSNIARHAEASAATVDVALDATGRHLTLAVTDDGVGTPADRTRNSGLANLAARAARWHGELTVGAGPGGRGTALNWTADLPEEQP</sequence>
<keyword evidence="7" id="KW-1185">Reference proteome</keyword>
<dbReference type="GO" id="GO:0046983">
    <property type="term" value="F:protein dimerization activity"/>
    <property type="evidence" value="ECO:0007669"/>
    <property type="project" value="InterPro"/>
</dbReference>
<keyword evidence="1" id="KW-0808">Transferase</keyword>
<evidence type="ECO:0000313" key="7">
    <source>
        <dbReference type="Proteomes" id="UP000612808"/>
    </source>
</evidence>
<keyword evidence="2 6" id="KW-0418">Kinase</keyword>
<evidence type="ECO:0000256" key="2">
    <source>
        <dbReference type="ARBA" id="ARBA00022777"/>
    </source>
</evidence>
<dbReference type="InterPro" id="IPR036890">
    <property type="entry name" value="HATPase_C_sf"/>
</dbReference>
<comment type="caution">
    <text evidence="6">The sequence shown here is derived from an EMBL/GenBank/DDBJ whole genome shotgun (WGS) entry which is preliminary data.</text>
</comment>
<dbReference type="PANTHER" id="PTHR24421:SF56">
    <property type="entry name" value="OXYGEN SENSOR HISTIDINE KINASE RESPONSE REGULATOR DOST"/>
    <property type="match status" value="1"/>
</dbReference>
<evidence type="ECO:0000256" key="3">
    <source>
        <dbReference type="ARBA" id="ARBA00023012"/>
    </source>
</evidence>
<dbReference type="Pfam" id="PF01590">
    <property type="entry name" value="GAF"/>
    <property type="match status" value="2"/>
</dbReference>
<feature type="domain" description="GAF" evidence="5">
    <location>
        <begin position="162"/>
        <end position="317"/>
    </location>
</feature>
<dbReference type="EMBL" id="BOMB01000044">
    <property type="protein sequence ID" value="GID15588.1"/>
    <property type="molecule type" value="Genomic_DNA"/>
</dbReference>
<dbReference type="InterPro" id="IPR050482">
    <property type="entry name" value="Sensor_HK_TwoCompSys"/>
</dbReference>
<gene>
    <name evidence="6" type="ORF">Aru02nite_64770</name>
</gene>
<dbReference type="InterPro" id="IPR003018">
    <property type="entry name" value="GAF"/>
</dbReference>
<dbReference type="Pfam" id="PF07730">
    <property type="entry name" value="HisKA_3"/>
    <property type="match status" value="1"/>
</dbReference>
<dbReference type="SMART" id="SM00065">
    <property type="entry name" value="GAF"/>
    <property type="match status" value="2"/>
</dbReference>
<proteinExistence type="predicted"/>
<evidence type="ECO:0000256" key="1">
    <source>
        <dbReference type="ARBA" id="ARBA00022679"/>
    </source>
</evidence>
<reference evidence="6" key="1">
    <citation type="submission" date="2021-01" db="EMBL/GenBank/DDBJ databases">
        <title>Whole genome shotgun sequence of Actinocatenispora rupis NBRC 107355.</title>
        <authorList>
            <person name="Komaki H."/>
            <person name="Tamura T."/>
        </authorList>
    </citation>
    <scope>NUCLEOTIDE SEQUENCE</scope>
    <source>
        <strain evidence="6">NBRC 107355</strain>
    </source>
</reference>
<feature type="domain" description="GAF" evidence="5">
    <location>
        <begin position="5"/>
        <end position="145"/>
    </location>
</feature>
<dbReference type="AlphaFoldDB" id="A0A8J3JIH3"/>